<protein>
    <submittedName>
        <fullName evidence="3">Septum formation family protein</fullName>
    </submittedName>
</protein>
<dbReference type="Pfam" id="PF13845">
    <property type="entry name" value="Septum_form"/>
    <property type="match status" value="1"/>
</dbReference>
<dbReference type="RefSeq" id="WP_167926611.1">
    <property type="nucleotide sequence ID" value="NZ_JAATVY010000013.1"/>
</dbReference>
<dbReference type="EMBL" id="JAATVY010000013">
    <property type="protein sequence ID" value="NJC71707.1"/>
    <property type="molecule type" value="Genomic_DNA"/>
</dbReference>
<evidence type="ECO:0000313" key="4">
    <source>
        <dbReference type="Proteomes" id="UP000722989"/>
    </source>
</evidence>
<name>A0ABX0Y0M4_9ACTN</name>
<keyword evidence="4" id="KW-1185">Reference proteome</keyword>
<reference evidence="3 4" key="1">
    <citation type="submission" date="2020-03" db="EMBL/GenBank/DDBJ databases">
        <title>WGS of the type strain of Planosporangium spp.</title>
        <authorList>
            <person name="Thawai C."/>
        </authorList>
    </citation>
    <scope>NUCLEOTIDE SEQUENCE [LARGE SCALE GENOMIC DNA]</scope>
    <source>
        <strain evidence="3 4">TBRC 5610</strain>
    </source>
</reference>
<proteinExistence type="predicted"/>
<feature type="signal peptide" evidence="1">
    <location>
        <begin position="1"/>
        <end position="17"/>
    </location>
</feature>
<comment type="caution">
    <text evidence="3">The sequence shown here is derived from an EMBL/GenBank/DDBJ whole genome shotgun (WGS) entry which is preliminary data.</text>
</comment>
<feature type="domain" description="Septum formation-related" evidence="2">
    <location>
        <begin position="44"/>
        <end position="275"/>
    </location>
</feature>
<evidence type="ECO:0000259" key="2">
    <source>
        <dbReference type="Pfam" id="PF13845"/>
    </source>
</evidence>
<accession>A0ABX0Y0M4</accession>
<evidence type="ECO:0000256" key="1">
    <source>
        <dbReference type="SAM" id="SignalP"/>
    </source>
</evidence>
<feature type="chain" id="PRO_5046167938" evidence="1">
    <location>
        <begin position="18"/>
        <end position="299"/>
    </location>
</feature>
<sequence length="299" mass="31165">MAAAVLAGGLLALAGCALPPGVDGDLTNNWSAFPAAKVAAPTVGQCLQGDLLAGTVDDSPRVPIDCARAHTLEVVYVGHFTGPAAAAAAPPTRDSADARAAFAECGRAANDYLGGDWHDGRLYLHYAEPTTTQWQGGARFFSCSVFEVGSLVGGSLGRTGSLKGGLSGDQPLAMRCFDQQGEIDADGFYTDADAVAIGCDQQHTVEYAGKYVPPDGPYPATEEAMNRLAFAGCVPVLAGFLGQSVNALTRRTDVREVTWSPTEDQWRLGDRTVSCFVTVPAKHPVRGSLKLLGGRPLPA</sequence>
<evidence type="ECO:0000313" key="3">
    <source>
        <dbReference type="EMBL" id="NJC71707.1"/>
    </source>
</evidence>
<dbReference type="Proteomes" id="UP000722989">
    <property type="component" value="Unassembled WGS sequence"/>
</dbReference>
<organism evidence="3 4">
    <name type="scientific">Planosporangium thailandense</name>
    <dbReference type="NCBI Taxonomy" id="765197"/>
    <lineage>
        <taxon>Bacteria</taxon>
        <taxon>Bacillati</taxon>
        <taxon>Actinomycetota</taxon>
        <taxon>Actinomycetes</taxon>
        <taxon>Micromonosporales</taxon>
        <taxon>Micromonosporaceae</taxon>
        <taxon>Planosporangium</taxon>
    </lineage>
</organism>
<dbReference type="InterPro" id="IPR026004">
    <property type="entry name" value="Septum_form"/>
</dbReference>
<gene>
    <name evidence="3" type="ORF">HC031_18560</name>
</gene>
<keyword evidence="1" id="KW-0732">Signal</keyword>